<protein>
    <submittedName>
        <fullName evidence="2">Uncharacterized protein</fullName>
    </submittedName>
</protein>
<feature type="transmembrane region" description="Helical" evidence="1">
    <location>
        <begin position="6"/>
        <end position="26"/>
    </location>
</feature>
<keyword evidence="3" id="KW-1185">Reference proteome</keyword>
<dbReference type="RefSeq" id="WP_052008436.1">
    <property type="nucleotide sequence ID" value="NZ_AOCG01000004.1"/>
</dbReference>
<proteinExistence type="predicted"/>
<gene>
    <name evidence="2" type="ORF">MAQA_04111</name>
</gene>
<keyword evidence="1" id="KW-0812">Transmembrane</keyword>
<comment type="caution">
    <text evidence="2">The sequence shown here is derived from an EMBL/GenBank/DDBJ whole genome shotgun (WGS) entry which is preliminary data.</text>
</comment>
<evidence type="ECO:0000256" key="1">
    <source>
        <dbReference type="SAM" id="Phobius"/>
    </source>
</evidence>
<keyword evidence="1" id="KW-1133">Transmembrane helix</keyword>
<sequence>MNHKILWTSLVAIVVVIAAVFGFFAYQNHELGKARDKVAKDVERGMDQKNGRGNFHKIEQKNKQKFSYYGVYSGLKR</sequence>
<evidence type="ECO:0000313" key="2">
    <source>
        <dbReference type="EMBL" id="EUJ20581.1"/>
    </source>
</evidence>
<keyword evidence="1" id="KW-0472">Membrane</keyword>
<dbReference type="Proteomes" id="UP000019246">
    <property type="component" value="Unassembled WGS sequence"/>
</dbReference>
<accession>W7BC75</accession>
<name>W7BC75_9LIST</name>
<dbReference type="AlphaFoldDB" id="W7BC75"/>
<organism evidence="2 3">
    <name type="scientific">Listeria aquatica FSL S10-1188</name>
    <dbReference type="NCBI Taxonomy" id="1265818"/>
    <lineage>
        <taxon>Bacteria</taxon>
        <taxon>Bacillati</taxon>
        <taxon>Bacillota</taxon>
        <taxon>Bacilli</taxon>
        <taxon>Bacillales</taxon>
        <taxon>Listeriaceae</taxon>
        <taxon>Listeria</taxon>
    </lineage>
</organism>
<dbReference type="EMBL" id="AOCG01000004">
    <property type="protein sequence ID" value="EUJ20581.1"/>
    <property type="molecule type" value="Genomic_DNA"/>
</dbReference>
<reference evidence="2 3" key="1">
    <citation type="journal article" date="2014" name="Int. J. Syst. Evol. Microbiol.">
        <title>Listeria floridensis sp. nov., Listeria aquatica sp. nov., Listeria cornellensis sp. nov., Listeria riparia sp. nov. and Listeria grandensis sp. nov., from agricultural and natural environments.</title>
        <authorList>
            <person name="den Bakker H.C."/>
            <person name="Warchocki S."/>
            <person name="Wright E.M."/>
            <person name="Allred A.F."/>
            <person name="Ahlstrom C."/>
            <person name="Manuel C.S."/>
            <person name="Stasiewicz M.J."/>
            <person name="Burrell A."/>
            <person name="Roof S."/>
            <person name="Strawn L."/>
            <person name="Fortes E.D."/>
            <person name="Nightingale K.K."/>
            <person name="Kephart D."/>
            <person name="Wiedmann M."/>
        </authorList>
    </citation>
    <scope>NUCLEOTIDE SEQUENCE [LARGE SCALE GENOMIC DNA]</scope>
    <source>
        <strain evidence="2 3">FSL S10-1188</strain>
    </source>
</reference>
<dbReference type="PATRIC" id="fig|1265818.5.peg.822"/>
<evidence type="ECO:0000313" key="3">
    <source>
        <dbReference type="Proteomes" id="UP000019246"/>
    </source>
</evidence>